<sequence>MSTHEHGAQSGSKALGPTPLLSGAANQAKQLKSRFNSWERFCEAHPQARVAIAVQSGYSHEIKFFCHSIVFWEEFKDFFTERCAAAGSRSERSRLKGELGKAGIDFSKFLALAIDLWKAEGVISQLQADVMIKLATGTAFDTDVGTQLIWRGCTVILGRPCVLHSHTGNGACCPGLLARDLFGCGPSRGLGAVVLLTTFTLKWWLMS</sequence>
<dbReference type="InParanoid" id="E1ZHY4"/>
<dbReference type="KEGG" id="cvr:CHLNCDRAFT_58181"/>
<name>E1ZHY4_CHLVA</name>
<proteinExistence type="predicted"/>
<protein>
    <submittedName>
        <fullName evidence="1">Uncharacterized protein</fullName>
    </submittedName>
</protein>
<dbReference type="EMBL" id="GL433847">
    <property type="protein sequence ID" value="EFN54686.1"/>
    <property type="molecule type" value="Genomic_DNA"/>
</dbReference>
<evidence type="ECO:0000313" key="2">
    <source>
        <dbReference type="Proteomes" id="UP000008141"/>
    </source>
</evidence>
<evidence type="ECO:0000313" key="1">
    <source>
        <dbReference type="EMBL" id="EFN54686.1"/>
    </source>
</evidence>
<dbReference type="GeneID" id="17353991"/>
<dbReference type="AlphaFoldDB" id="E1ZHY4"/>
<gene>
    <name evidence="1" type="ORF">CHLNCDRAFT_58181</name>
</gene>
<dbReference type="RefSeq" id="XP_005846788.1">
    <property type="nucleotide sequence ID" value="XM_005846726.1"/>
</dbReference>
<keyword evidence="2" id="KW-1185">Reference proteome</keyword>
<reference evidence="1 2" key="1">
    <citation type="journal article" date="2010" name="Plant Cell">
        <title>The Chlorella variabilis NC64A genome reveals adaptation to photosymbiosis, coevolution with viruses, and cryptic sex.</title>
        <authorList>
            <person name="Blanc G."/>
            <person name="Duncan G."/>
            <person name="Agarkova I."/>
            <person name="Borodovsky M."/>
            <person name="Gurnon J."/>
            <person name="Kuo A."/>
            <person name="Lindquist E."/>
            <person name="Lucas S."/>
            <person name="Pangilinan J."/>
            <person name="Polle J."/>
            <person name="Salamov A."/>
            <person name="Terry A."/>
            <person name="Yamada T."/>
            <person name="Dunigan D.D."/>
            <person name="Grigoriev I.V."/>
            <person name="Claverie J.M."/>
            <person name="Van Etten J.L."/>
        </authorList>
    </citation>
    <scope>NUCLEOTIDE SEQUENCE [LARGE SCALE GENOMIC DNA]</scope>
    <source>
        <strain evidence="1 2">NC64A</strain>
    </source>
</reference>
<organism evidence="2">
    <name type="scientific">Chlorella variabilis</name>
    <name type="common">Green alga</name>
    <dbReference type="NCBI Taxonomy" id="554065"/>
    <lineage>
        <taxon>Eukaryota</taxon>
        <taxon>Viridiplantae</taxon>
        <taxon>Chlorophyta</taxon>
        <taxon>core chlorophytes</taxon>
        <taxon>Trebouxiophyceae</taxon>
        <taxon>Chlorellales</taxon>
        <taxon>Chlorellaceae</taxon>
        <taxon>Chlorella clade</taxon>
        <taxon>Chlorella</taxon>
    </lineage>
</organism>
<accession>E1ZHY4</accession>
<dbReference type="Proteomes" id="UP000008141">
    <property type="component" value="Unassembled WGS sequence"/>
</dbReference>